<accession>A0A4Y2IR51</accession>
<gene>
    <name evidence="1" type="ORF">AVEN_27353_1</name>
</gene>
<dbReference type="AlphaFoldDB" id="A0A4Y2IR51"/>
<comment type="caution">
    <text evidence="1">The sequence shown here is derived from an EMBL/GenBank/DDBJ whole genome shotgun (WGS) entry which is preliminary data.</text>
</comment>
<protein>
    <submittedName>
        <fullName evidence="1">Uncharacterized protein</fullName>
    </submittedName>
</protein>
<evidence type="ECO:0000313" key="2">
    <source>
        <dbReference type="Proteomes" id="UP000499080"/>
    </source>
</evidence>
<dbReference type="EMBL" id="BGPR01002837">
    <property type="protein sequence ID" value="GBM79699.1"/>
    <property type="molecule type" value="Genomic_DNA"/>
</dbReference>
<reference evidence="1 2" key="1">
    <citation type="journal article" date="2019" name="Sci. Rep.">
        <title>Orb-weaving spider Araneus ventricosus genome elucidates the spidroin gene catalogue.</title>
        <authorList>
            <person name="Kono N."/>
            <person name="Nakamura H."/>
            <person name="Ohtoshi R."/>
            <person name="Moran D.A.P."/>
            <person name="Shinohara A."/>
            <person name="Yoshida Y."/>
            <person name="Fujiwara M."/>
            <person name="Mori M."/>
            <person name="Tomita M."/>
            <person name="Arakawa K."/>
        </authorList>
    </citation>
    <scope>NUCLEOTIDE SEQUENCE [LARGE SCALE GENOMIC DNA]</scope>
</reference>
<organism evidence="1 2">
    <name type="scientific">Araneus ventricosus</name>
    <name type="common">Orbweaver spider</name>
    <name type="synonym">Epeira ventricosa</name>
    <dbReference type="NCBI Taxonomy" id="182803"/>
    <lineage>
        <taxon>Eukaryota</taxon>
        <taxon>Metazoa</taxon>
        <taxon>Ecdysozoa</taxon>
        <taxon>Arthropoda</taxon>
        <taxon>Chelicerata</taxon>
        <taxon>Arachnida</taxon>
        <taxon>Araneae</taxon>
        <taxon>Araneomorphae</taxon>
        <taxon>Entelegynae</taxon>
        <taxon>Araneoidea</taxon>
        <taxon>Araneidae</taxon>
        <taxon>Araneus</taxon>
    </lineage>
</organism>
<name>A0A4Y2IR51_ARAVE</name>
<evidence type="ECO:0000313" key="1">
    <source>
        <dbReference type="EMBL" id="GBM79699.1"/>
    </source>
</evidence>
<sequence>MEFFTDGLISLHYIGLLKTLFKSGETECGILQPCYSILAADKMAPFAYPRVRMTQRTCPALLKPMQREDGRISKVLAVNFKFFHRNCHAFLRSTKLAKDVLLK</sequence>
<proteinExistence type="predicted"/>
<keyword evidence="2" id="KW-1185">Reference proteome</keyword>
<dbReference type="Proteomes" id="UP000499080">
    <property type="component" value="Unassembled WGS sequence"/>
</dbReference>